<dbReference type="KEGG" id="fln:FLA_3767"/>
<reference evidence="2" key="1">
    <citation type="submission" date="2017-01" db="EMBL/GenBank/DDBJ databases">
        <authorList>
            <person name="Varghese N."/>
            <person name="Submissions S."/>
        </authorList>
    </citation>
    <scope>NUCLEOTIDE SEQUENCE [LARGE SCALE GENOMIC DNA]</scope>
    <source>
        <strain evidence="2">DSM 21054</strain>
    </source>
</reference>
<dbReference type="EMBL" id="FTOR01000003">
    <property type="protein sequence ID" value="SIT04236.1"/>
    <property type="molecule type" value="Genomic_DNA"/>
</dbReference>
<evidence type="ECO:0000313" key="2">
    <source>
        <dbReference type="Proteomes" id="UP000186917"/>
    </source>
</evidence>
<gene>
    <name evidence="1" type="ORF">SAMN05421788_10388</name>
</gene>
<dbReference type="RefSeq" id="WP_076378713.1">
    <property type="nucleotide sequence ID" value="NZ_AP017422.1"/>
</dbReference>
<dbReference type="Proteomes" id="UP000186917">
    <property type="component" value="Unassembled WGS sequence"/>
</dbReference>
<protein>
    <submittedName>
        <fullName evidence="1">Uncharacterized protein</fullName>
    </submittedName>
</protein>
<dbReference type="STRING" id="477680.SAMN05421788_10388"/>
<organism evidence="1 2">
    <name type="scientific">Filimonas lacunae</name>
    <dbReference type="NCBI Taxonomy" id="477680"/>
    <lineage>
        <taxon>Bacteria</taxon>
        <taxon>Pseudomonadati</taxon>
        <taxon>Bacteroidota</taxon>
        <taxon>Chitinophagia</taxon>
        <taxon>Chitinophagales</taxon>
        <taxon>Chitinophagaceae</taxon>
        <taxon>Filimonas</taxon>
    </lineage>
</organism>
<dbReference type="AlphaFoldDB" id="A0A173MJU1"/>
<evidence type="ECO:0000313" key="1">
    <source>
        <dbReference type="EMBL" id="SIT04236.1"/>
    </source>
</evidence>
<proteinExistence type="predicted"/>
<accession>A0A173MJU1</accession>
<keyword evidence="2" id="KW-1185">Reference proteome</keyword>
<sequence length="79" mass="9208">MKKHSQRLAYLLGTYLGSSLDIYEEIELKTTALDDADVEEMVEEFLVPLEHVKDPLEVYPDRKRMAAMHWKLITAINED</sequence>
<name>A0A173MJU1_9BACT</name>